<evidence type="ECO:0000259" key="3">
    <source>
        <dbReference type="Pfam" id="PF26190"/>
    </source>
</evidence>
<protein>
    <submittedName>
        <fullName evidence="5">C2 domain-containing protein</fullName>
    </submittedName>
    <submittedName>
        <fullName evidence="6">Nephrocystin-4</fullName>
    </submittedName>
</protein>
<dbReference type="InterPro" id="IPR029775">
    <property type="entry name" value="NPHP4"/>
</dbReference>
<dbReference type="GO" id="GO:0097730">
    <property type="term" value="C:non-motile cilium"/>
    <property type="evidence" value="ECO:0007669"/>
    <property type="project" value="InterPro"/>
</dbReference>
<dbReference type="InterPro" id="IPR058687">
    <property type="entry name" value="Ig_NPHP4_1st"/>
</dbReference>
<dbReference type="STRING" id="6248.A0A0K0DYF9"/>
<dbReference type="Pfam" id="PF26187">
    <property type="entry name" value="Ig_NPHP4_4th"/>
    <property type="match status" value="1"/>
</dbReference>
<reference evidence="5" key="1">
    <citation type="submission" date="2015-08" db="UniProtKB">
        <authorList>
            <consortium name="WormBaseParasite"/>
        </authorList>
    </citation>
    <scope>IDENTIFICATION</scope>
</reference>
<dbReference type="GO" id="GO:0097546">
    <property type="term" value="C:ciliary base"/>
    <property type="evidence" value="ECO:0007669"/>
    <property type="project" value="TreeGrafter"/>
</dbReference>
<name>A0A0K0DYF9_STRER</name>
<evidence type="ECO:0000313" key="6">
    <source>
        <dbReference type="WBParaSite" id="TCONS_00006517.p1"/>
    </source>
</evidence>
<dbReference type="WBParaSite" id="SSTP_0000227400.1">
    <property type="protein sequence ID" value="SSTP_0000227400.1"/>
    <property type="gene ID" value="SSTP_0000227400"/>
</dbReference>
<dbReference type="GO" id="GO:0036064">
    <property type="term" value="C:ciliary basal body"/>
    <property type="evidence" value="ECO:0007669"/>
    <property type="project" value="TreeGrafter"/>
</dbReference>
<proteinExistence type="predicted"/>
<evidence type="ECO:0000313" key="5">
    <source>
        <dbReference type="WBParaSite" id="SSTP_0000227400.1"/>
    </source>
</evidence>
<evidence type="ECO:0000313" key="4">
    <source>
        <dbReference type="Proteomes" id="UP000035681"/>
    </source>
</evidence>
<dbReference type="Pfam" id="PF26190">
    <property type="entry name" value="Ig_NPHP4_1st"/>
    <property type="match status" value="1"/>
</dbReference>
<accession>A0A0K0DYF9</accession>
<dbReference type="AlphaFoldDB" id="A0A0K0DYF9"/>
<dbReference type="PANTHER" id="PTHR31043">
    <property type="entry name" value="NEPHROCYSTIN-4"/>
    <property type="match status" value="1"/>
</dbReference>
<dbReference type="InterPro" id="IPR058765">
    <property type="entry name" value="NPHP4_C2-like"/>
</dbReference>
<organism evidence="5">
    <name type="scientific">Strongyloides stercoralis</name>
    <name type="common">Threadworm</name>
    <dbReference type="NCBI Taxonomy" id="6248"/>
    <lineage>
        <taxon>Eukaryota</taxon>
        <taxon>Metazoa</taxon>
        <taxon>Ecdysozoa</taxon>
        <taxon>Nematoda</taxon>
        <taxon>Chromadorea</taxon>
        <taxon>Rhabditida</taxon>
        <taxon>Tylenchina</taxon>
        <taxon>Panagrolaimomorpha</taxon>
        <taxon>Strongyloidoidea</taxon>
        <taxon>Strongyloididae</taxon>
        <taxon>Strongyloides</taxon>
    </lineage>
</organism>
<dbReference type="GO" id="GO:0035869">
    <property type="term" value="C:ciliary transition zone"/>
    <property type="evidence" value="ECO:0007669"/>
    <property type="project" value="TreeGrafter"/>
</dbReference>
<dbReference type="WBParaSite" id="TCONS_00006517.p1">
    <property type="protein sequence ID" value="TCONS_00006517.p1"/>
    <property type="gene ID" value="XLOC_004659"/>
</dbReference>
<feature type="domain" description="NPHP4 Ig-like" evidence="3">
    <location>
        <begin position="887"/>
        <end position="979"/>
    </location>
</feature>
<dbReference type="InterPro" id="IPR058685">
    <property type="entry name" value="Ig_NPHP4_4th"/>
</dbReference>
<feature type="domain" description="NPHP4 C2-like" evidence="1">
    <location>
        <begin position="553"/>
        <end position="745"/>
    </location>
</feature>
<dbReference type="GO" id="GO:0090090">
    <property type="term" value="P:negative regulation of canonical Wnt signaling pathway"/>
    <property type="evidence" value="ECO:0007669"/>
    <property type="project" value="InterPro"/>
</dbReference>
<keyword evidence="4" id="KW-1185">Reference proteome</keyword>
<feature type="domain" description="NPHP4 Ig-like" evidence="2">
    <location>
        <begin position="1212"/>
        <end position="1309"/>
    </location>
</feature>
<dbReference type="Pfam" id="PF26186">
    <property type="entry name" value="NPHP4_C2_3rd"/>
    <property type="match status" value="1"/>
</dbReference>
<dbReference type="Proteomes" id="UP000035681">
    <property type="component" value="Unplaced"/>
</dbReference>
<evidence type="ECO:0000259" key="1">
    <source>
        <dbReference type="Pfam" id="PF26186"/>
    </source>
</evidence>
<evidence type="ECO:0000259" key="2">
    <source>
        <dbReference type="Pfam" id="PF26187"/>
    </source>
</evidence>
<dbReference type="GO" id="GO:1904491">
    <property type="term" value="P:protein localization to ciliary transition zone"/>
    <property type="evidence" value="ECO:0007669"/>
    <property type="project" value="TreeGrafter"/>
</dbReference>
<sequence length="1311" mass="151774">MGSPKQWYEYFGDNFYLPPPEKKENEESEGLYTITFKIIDAKNLKIANFYRLNVYFFDNNYKNFFGRNLLTKINKCNGKIITLYDEVFFHGSIYSEDIYFVIELIEIQPRNPTTSICFGWSAFNLKHHTTALIDYSTSKNVPRKNITLPLFKGCGQILKFLSKPFDAISPPSNLLFIDGYIQFCIETNKSMENCLELIPEFYPISSFESIPGILKIEKSINSKFMIGYLDNIVINYNGQEKAIEENFIELLNKERAYKNNMAYNKNNSDGIKIFERRLKIGIHNGLCYIDNPTIVHMSGKEQYNSMLWKTRSLSRVDNSNVYDYDLNSFVIPNGVRLYKLFNDPRLAVVFSIEYVVGIKGSQGIIHESKVLKFCWGVWCPFGDGSIGEANTVSIPLIGGPRENPDYILCYKNLLKIRQNETFFQLDSTPKITLKCNFSLLTTQDDAKILSARQIDSKKIFNDTNDFINISKTSIKSLNSMEEKKSLQITNRTSSTNNNLKLENSLNIDKKDEDELNKQYLTSYNINTNRSLSSNEEVNVQKPIVTNFTRNVFAIFSNADFTMVYDYMGDKPTVVDILDNKIINVPLEMHDKLCINEIMIQFLGINFVRNNFYDPPEKKHYFFTFQFYRFTISTTEKLYADIQPYTKFDDPIIFKRLDENNTIINNQENGYSLKFTIDQSSFLQGKPDDFINYLINSELSIDVWDGDSLVHLGTAVIPLKNLCRQGQTAVQTFIQAAVIQNGLPQKDITTSVIYLSISNIGKPSINVSLPMLKENHAIECKQLSFLDIDNQIFCKVRAKRLPGINPCTLQQNFETTNKVIEQKELDFKEKLSNVIEKKIIETTFSEPIVSRISKKKIVYEEEIENYKHVRNESKAGILLKAVFASITTEHTLYVSEGEVGFLEFLLQNSYPDNVECLIDISDNRLQIVTNPVEWKTFKKIHNYIGSVEKNMFHRDSSGEWRIYLKPSENVKIPFKYEEGLDGNENSYTKVIKVVFHRCDNNQPISILEVTIISAPTYISRTFRFFANNEETFNQILKLKGYQQSNYESIKISNPEVICILKQPQYVPGHQEITIKVQPNNKKLHYINSFVIYFYNDIYYSKLEKCWRIYIHFLPKISSQIIYGQIGKIELYYSENISNEEQIVKLYTSSKHLYSTIEGLFPIKNIYHSSVIINTLPTTTSNRAVFISLVDPYINRLKGMWLIDIIVKEPNIVKAYKITIIQTKRETSTRSINVSNPYGVKKTFHIKSSNEKLVQLPKEVFQILPHSSVTVDINFLPVEVYHTTNCDVLLFVENTENGRQEEAYLLKITYKLD</sequence>
<dbReference type="PANTHER" id="PTHR31043:SF3">
    <property type="entry name" value="NEPHROCYSTIN-4"/>
    <property type="match status" value="1"/>
</dbReference>